<protein>
    <submittedName>
        <fullName evidence="2">Uncharacterized protein</fullName>
    </submittedName>
</protein>
<dbReference type="Proteomes" id="UP000509667">
    <property type="component" value="Chromosome"/>
</dbReference>
<dbReference type="OrthoDB" id="240294at2157"/>
<organism evidence="2 3">
    <name type="scientific">Halosimplex rubrum</name>
    <dbReference type="NCBI Taxonomy" id="869889"/>
    <lineage>
        <taxon>Archaea</taxon>
        <taxon>Methanobacteriati</taxon>
        <taxon>Methanobacteriota</taxon>
        <taxon>Stenosarchaea group</taxon>
        <taxon>Halobacteria</taxon>
        <taxon>Halobacteriales</taxon>
        <taxon>Haloarculaceae</taxon>
        <taxon>Halosimplex</taxon>
    </lineage>
</organism>
<accession>A0A7D5T136</accession>
<feature type="region of interest" description="Disordered" evidence="1">
    <location>
        <begin position="1"/>
        <end position="22"/>
    </location>
</feature>
<evidence type="ECO:0000256" key="1">
    <source>
        <dbReference type="SAM" id="MobiDB-lite"/>
    </source>
</evidence>
<dbReference type="AlphaFoldDB" id="A0A7D5T136"/>
<name>A0A7D5T136_9EURY</name>
<dbReference type="GeneID" id="56079209"/>
<gene>
    <name evidence="2" type="ORF">HZS55_15060</name>
</gene>
<keyword evidence="3" id="KW-1185">Reference proteome</keyword>
<reference evidence="2 3" key="1">
    <citation type="submission" date="2020-07" db="EMBL/GenBank/DDBJ databases">
        <title>Halosimplex pelagicum sp. nov. and Halosimplex rubrum sp. nov., isolated from salted brown alga Laminaria, and emended description of the genus Halosimplex.</title>
        <authorList>
            <person name="Cui H."/>
        </authorList>
    </citation>
    <scope>NUCLEOTIDE SEQUENCE [LARGE SCALE GENOMIC DNA]</scope>
    <source>
        <strain evidence="2 3">R27</strain>
    </source>
</reference>
<evidence type="ECO:0000313" key="2">
    <source>
        <dbReference type="EMBL" id="QLH78528.1"/>
    </source>
</evidence>
<dbReference type="RefSeq" id="WP_179908409.1">
    <property type="nucleotide sequence ID" value="NZ_CP058910.1"/>
</dbReference>
<dbReference type="KEGG" id="hrr:HZS55_15060"/>
<feature type="region of interest" description="Disordered" evidence="1">
    <location>
        <begin position="51"/>
        <end position="71"/>
    </location>
</feature>
<sequence>MDSASPATAGIGQKTARDASSVAFTPSAGFFKRDFAEHPTWTVGANWQSVAGRPCAHRRSDPPLATGDGHA</sequence>
<dbReference type="EMBL" id="CP058910">
    <property type="protein sequence ID" value="QLH78528.1"/>
    <property type="molecule type" value="Genomic_DNA"/>
</dbReference>
<proteinExistence type="predicted"/>
<evidence type="ECO:0000313" key="3">
    <source>
        <dbReference type="Proteomes" id="UP000509667"/>
    </source>
</evidence>